<comment type="caution">
    <text evidence="1">The sequence shown here is derived from an EMBL/GenBank/DDBJ whole genome shotgun (WGS) entry which is preliminary data.</text>
</comment>
<evidence type="ECO:0000313" key="2">
    <source>
        <dbReference type="Proteomes" id="UP000078507"/>
    </source>
</evidence>
<name>A0A178YPK7_SINSA</name>
<organism evidence="1 2">
    <name type="scientific">Sinorhizobium saheli</name>
    <dbReference type="NCBI Taxonomy" id="36856"/>
    <lineage>
        <taxon>Bacteria</taxon>
        <taxon>Pseudomonadati</taxon>
        <taxon>Pseudomonadota</taxon>
        <taxon>Alphaproteobacteria</taxon>
        <taxon>Hyphomicrobiales</taxon>
        <taxon>Rhizobiaceae</taxon>
        <taxon>Sinorhizobium/Ensifer group</taxon>
        <taxon>Sinorhizobium</taxon>
    </lineage>
</organism>
<gene>
    <name evidence="1" type="ORF">ATB98_16425</name>
</gene>
<evidence type="ECO:0000313" key="1">
    <source>
        <dbReference type="EMBL" id="OAP49510.1"/>
    </source>
</evidence>
<proteinExistence type="predicted"/>
<dbReference type="OrthoDB" id="8283301at2"/>
<accession>A0A178YPK7</accession>
<sequence length="121" mass="13243">MRRNVVNATANDLALIAVMRRYFRLKDESNALKGRLEAVRKDAGDDIGRFYDPRTNALHAKDIIAWHGLRKEMDELMGLAATWGRGGSIEGCPAAMAAAAESLPDMHAAIEMDDATELSTV</sequence>
<protein>
    <submittedName>
        <fullName evidence="1">Uncharacterized protein</fullName>
    </submittedName>
</protein>
<dbReference type="AlphaFoldDB" id="A0A178YPK7"/>
<reference evidence="1 2" key="1">
    <citation type="submission" date="2015-11" db="EMBL/GenBank/DDBJ databases">
        <title>Ensifer anhuiense sp. nov., an effective nitrogen fixation bacterium with Glycine soja.</title>
        <authorList>
            <person name="Yan H."/>
            <person name="Chen W."/>
        </authorList>
    </citation>
    <scope>NUCLEOTIDE SEQUENCE [LARGE SCALE GENOMIC DNA]</scope>
    <source>
        <strain evidence="1 2">LMG 7837</strain>
    </source>
</reference>
<keyword evidence="2" id="KW-1185">Reference proteome</keyword>
<dbReference type="Proteomes" id="UP000078507">
    <property type="component" value="Unassembled WGS sequence"/>
</dbReference>
<dbReference type="EMBL" id="LNQB01000054">
    <property type="protein sequence ID" value="OAP49510.1"/>
    <property type="molecule type" value="Genomic_DNA"/>
</dbReference>